<comment type="caution">
    <text evidence="2">The sequence shown here is derived from an EMBL/GenBank/DDBJ whole genome shotgun (WGS) entry which is preliminary data.</text>
</comment>
<evidence type="ECO:0008006" key="4">
    <source>
        <dbReference type="Google" id="ProtNLM"/>
    </source>
</evidence>
<evidence type="ECO:0000313" key="2">
    <source>
        <dbReference type="EMBL" id="MFM9645539.1"/>
    </source>
</evidence>
<feature type="signal peptide" evidence="1">
    <location>
        <begin position="1"/>
        <end position="20"/>
    </location>
</feature>
<name>A0ABW9ICH8_STRGJ</name>
<dbReference type="RefSeq" id="WP_369278869.1">
    <property type="nucleotide sequence ID" value="NZ_JBJVMW010000001.1"/>
</dbReference>
<reference evidence="2 3" key="1">
    <citation type="submission" date="2024-12" db="EMBL/GenBank/DDBJ databases">
        <title>Forecasting of Potato common scab and diversities of Pathogenic streptomyces spp. in china.</title>
        <authorList>
            <person name="Handique U."/>
            <person name="Wu J."/>
        </authorList>
    </citation>
    <scope>NUCLEOTIDE SEQUENCE [LARGE SCALE GENOMIC DNA]</scope>
    <source>
        <strain evidence="2 3">ZRIMU1585</strain>
    </source>
</reference>
<dbReference type="Proteomes" id="UP001631993">
    <property type="component" value="Unassembled WGS sequence"/>
</dbReference>
<dbReference type="EMBL" id="JBJVNE010000002">
    <property type="protein sequence ID" value="MFM9645539.1"/>
    <property type="molecule type" value="Genomic_DNA"/>
</dbReference>
<keyword evidence="3" id="KW-1185">Reference proteome</keyword>
<evidence type="ECO:0000256" key="1">
    <source>
        <dbReference type="SAM" id="SignalP"/>
    </source>
</evidence>
<sequence length="287" mass="29548">MRTALRTTLTFLALVGTATASVVTATAAGAATGAASSTSSTSSACVATKTIPSVFGGWKVKLVNSADSGASAKLLDEKGHVVSTVDQSRTVDSANGLRITGVLKAKPVFGQRSEGGSTPWKSTAFPALSADCTQSGKLVRTMRLDSRTTAQIFKVSAGHYQARVFQSGKLVRFIDAHGRAGAALFGSRTLVLNPDGTTVTWTGAKTAANPRLGHYKLANGAIVKIVKRAGVYGAQLTTGHGTFPVAYAKGRPSVQQDDVTLVVLGADGTLSGYIYGKAQKPPVYLGA</sequence>
<accession>A0ABW9ICH8</accession>
<evidence type="ECO:0000313" key="3">
    <source>
        <dbReference type="Proteomes" id="UP001631993"/>
    </source>
</evidence>
<gene>
    <name evidence="2" type="ORF">ACKI1S_05240</name>
</gene>
<organism evidence="2 3">
    <name type="scientific">Streptomyces galilaeus</name>
    <dbReference type="NCBI Taxonomy" id="33899"/>
    <lineage>
        <taxon>Bacteria</taxon>
        <taxon>Bacillati</taxon>
        <taxon>Actinomycetota</taxon>
        <taxon>Actinomycetes</taxon>
        <taxon>Kitasatosporales</taxon>
        <taxon>Streptomycetaceae</taxon>
        <taxon>Streptomyces</taxon>
    </lineage>
</organism>
<feature type="chain" id="PRO_5045931602" description="Serine/threonine protein kinase" evidence="1">
    <location>
        <begin position="21"/>
        <end position="287"/>
    </location>
</feature>
<keyword evidence="1" id="KW-0732">Signal</keyword>
<protein>
    <recommendedName>
        <fullName evidence="4">Serine/threonine protein kinase</fullName>
    </recommendedName>
</protein>
<proteinExistence type="predicted"/>